<dbReference type="InterPro" id="IPR038062">
    <property type="entry name" value="ScdA-like_N_sf"/>
</dbReference>
<gene>
    <name evidence="4" type="ORF">HMPREF1039_1239</name>
</gene>
<dbReference type="Gene3D" id="1.20.120.520">
    <property type="entry name" value="nmb1532 protein domain like"/>
    <property type="match status" value="1"/>
</dbReference>
<dbReference type="InterPro" id="IPR012312">
    <property type="entry name" value="Hemerythrin-like"/>
</dbReference>
<comment type="caution">
    <text evidence="4">The sequence shown here is derived from an EMBL/GenBank/DDBJ whole genome shotgun (WGS) entry which is preliminary data.</text>
</comment>
<dbReference type="Proteomes" id="UP000004018">
    <property type="component" value="Unassembled WGS sequence"/>
</dbReference>
<dbReference type="InterPro" id="IPR015077">
    <property type="entry name" value="DUF1858"/>
</dbReference>
<organism evidence="4 5">
    <name type="scientific">Megasphaera lornae</name>
    <dbReference type="NCBI Taxonomy" id="1000568"/>
    <lineage>
        <taxon>Bacteria</taxon>
        <taxon>Bacillati</taxon>
        <taxon>Bacillota</taxon>
        <taxon>Negativicutes</taxon>
        <taxon>Veillonellales</taxon>
        <taxon>Veillonellaceae</taxon>
        <taxon>Megasphaera</taxon>
    </lineage>
</organism>
<accession>A0ABN0CZ66</accession>
<dbReference type="SUPFAM" id="SSF140683">
    <property type="entry name" value="SP0561-like"/>
    <property type="match status" value="1"/>
</dbReference>
<name>A0ABN0CZ66_9FIRM</name>
<protein>
    <submittedName>
        <fullName evidence="4">Hemerythrin HHE cation binding domain protein</fullName>
    </submittedName>
</protein>
<dbReference type="Pfam" id="PF13596">
    <property type="entry name" value="PAS_10"/>
    <property type="match status" value="1"/>
</dbReference>
<dbReference type="Pfam" id="PF04282">
    <property type="entry name" value="DUF438"/>
    <property type="match status" value="1"/>
</dbReference>
<evidence type="ECO:0000259" key="2">
    <source>
        <dbReference type="Pfam" id="PF04282"/>
    </source>
</evidence>
<proteinExistence type="predicted"/>
<evidence type="ECO:0000259" key="3">
    <source>
        <dbReference type="Pfam" id="PF08984"/>
    </source>
</evidence>
<dbReference type="Pfam" id="PF01814">
    <property type="entry name" value="Hemerythrin"/>
    <property type="match status" value="1"/>
</dbReference>
<dbReference type="PANTHER" id="PTHR39966:SF3">
    <property type="entry name" value="DUF438 DOMAIN-CONTAINING PROTEIN"/>
    <property type="match status" value="1"/>
</dbReference>
<dbReference type="Pfam" id="PF08984">
    <property type="entry name" value="DUF1858"/>
    <property type="match status" value="1"/>
</dbReference>
<dbReference type="RefSeq" id="WP_007391429.1">
    <property type="nucleotide sequence ID" value="NZ_AFIJ01000035.1"/>
</dbReference>
<feature type="domain" description="Hemerythrin-like" evidence="1">
    <location>
        <begin position="184"/>
        <end position="300"/>
    </location>
</feature>
<sequence>MKKTLDLKKSVYELIQEYPEVVQILSSVGFSEVENKVAQHTVAKVMTIPQGAAIKHIALGHVIRAFRKAGFAIEGREEVGFAGPEVAKNREERKAELKKMLLQLHDGIPLEQVRQAFIRSFSHVEAAEIMAAEQELIQEGTPIEEVQKLCDLHSALFHDAAGQRVQNPEEVEQMLRNAYEETGHPLRTFKRENDVLRQAIVAVKEDLEKGTDAGDSLGKMSDLAIHYAKKGDLLYPLLAQKYGVTGPSKVMWTVDDEIRRDVRLLQRREFHEEIWREEVKTLVQRAEEMIYKEEHILFPICVRTFTQADWVQIYKDGEEYDPAFSLPAEVWAAATAGKAAVLPEGWEDGKIVMPGGSFTVRQLTAVLNTMPVEITFVDEEDVNRFFNEGPKVFKRPMAAIGRDVYSCHPPKIEAMVRMIISEFKAGRRDKVERWAERKGKPLFVTYFAVRDRDGKYLGTLETVQDMQFAKDHFAGRS</sequence>
<dbReference type="InterPro" id="IPR035965">
    <property type="entry name" value="PAS-like_dom_sf"/>
</dbReference>
<evidence type="ECO:0000313" key="4">
    <source>
        <dbReference type="EMBL" id="EGL39616.1"/>
    </source>
</evidence>
<evidence type="ECO:0000259" key="1">
    <source>
        <dbReference type="Pfam" id="PF01814"/>
    </source>
</evidence>
<reference evidence="4 5" key="1">
    <citation type="submission" date="2011-04" db="EMBL/GenBank/DDBJ databases">
        <authorList>
            <person name="Harkins D.M."/>
            <person name="Madupu R."/>
            <person name="Durkin A.S."/>
            <person name="Torralba M."/>
            <person name="Methe B."/>
            <person name="Sutton G.G."/>
            <person name="Nelson K.E."/>
        </authorList>
    </citation>
    <scope>NUCLEOTIDE SEQUENCE [LARGE SCALE GENOMIC DNA]</scope>
    <source>
        <strain evidence="4 5">UPII 199-6</strain>
    </source>
</reference>
<dbReference type="EMBL" id="AFIJ01000035">
    <property type="protein sequence ID" value="EGL39616.1"/>
    <property type="molecule type" value="Genomic_DNA"/>
</dbReference>
<dbReference type="Gene3D" id="1.10.3910.10">
    <property type="entry name" value="SP0561-like"/>
    <property type="match status" value="1"/>
</dbReference>
<dbReference type="PANTHER" id="PTHR39966">
    <property type="entry name" value="BLL2471 PROTEIN-RELATED"/>
    <property type="match status" value="1"/>
</dbReference>
<feature type="domain" description="DUF438" evidence="2">
    <location>
        <begin position="97"/>
        <end position="160"/>
    </location>
</feature>
<feature type="domain" description="DUF1858" evidence="3">
    <location>
        <begin position="6"/>
        <end position="60"/>
    </location>
</feature>
<dbReference type="InterPro" id="IPR007380">
    <property type="entry name" value="DUF438"/>
</dbReference>
<dbReference type="SUPFAM" id="SSF55785">
    <property type="entry name" value="PYP-like sensor domain (PAS domain)"/>
    <property type="match status" value="1"/>
</dbReference>
<evidence type="ECO:0000313" key="5">
    <source>
        <dbReference type="Proteomes" id="UP000004018"/>
    </source>
</evidence>
<keyword evidence="5" id="KW-1185">Reference proteome</keyword>